<dbReference type="InterPro" id="IPR000504">
    <property type="entry name" value="RRM_dom"/>
</dbReference>
<dbReference type="InterPro" id="IPR012677">
    <property type="entry name" value="Nucleotide-bd_a/b_plait_sf"/>
</dbReference>
<dbReference type="Gene3D" id="3.30.70.330">
    <property type="match status" value="1"/>
</dbReference>
<feature type="region of interest" description="Disordered" evidence="1">
    <location>
        <begin position="132"/>
        <end position="161"/>
    </location>
</feature>
<proteinExistence type="predicted"/>
<evidence type="ECO:0000259" key="2">
    <source>
        <dbReference type="Pfam" id="PF00076"/>
    </source>
</evidence>
<keyword evidence="4" id="KW-1185">Reference proteome</keyword>
<accession>A0AAD9W292</accession>
<dbReference type="Pfam" id="PF00076">
    <property type="entry name" value="RRM_1"/>
    <property type="match status" value="1"/>
</dbReference>
<evidence type="ECO:0000313" key="3">
    <source>
        <dbReference type="EMBL" id="KAK2604854.1"/>
    </source>
</evidence>
<evidence type="ECO:0000313" key="4">
    <source>
        <dbReference type="Proteomes" id="UP001265746"/>
    </source>
</evidence>
<protein>
    <recommendedName>
        <fullName evidence="2">RRM domain-containing protein</fullName>
    </recommendedName>
</protein>
<dbReference type="SUPFAM" id="SSF54928">
    <property type="entry name" value="RNA-binding domain, RBD"/>
    <property type="match status" value="1"/>
</dbReference>
<feature type="compositionally biased region" description="Polar residues" evidence="1">
    <location>
        <begin position="132"/>
        <end position="141"/>
    </location>
</feature>
<feature type="domain" description="RRM" evidence="2">
    <location>
        <begin position="181"/>
        <end position="244"/>
    </location>
</feature>
<sequence>MAKEKQVATDFQKLITEGRERKQAQDLAAKVFRRDRVSSAPPRFNGTGGSLASRAGIKKKLTMGPYAELTQRAPNSPAVPKPGSLAARIHAPGTQPPSATTNARAQRRVEARQNALLQAEHDSTVAAQVNLNNTSRNNTASLGGRRRGGGLQQVAAQPPPQPLNNGITIRGLAGPFLVIAQNLAPGTTAGDLESAMTPVGGLVNKCRIIKTHPIVIAEIEFQTKEGADRVIERFNNQLADGRILHVYPKVGGPPTSPLRAPRAPASQGNGVLVDGSMGFEPMQVEDSTSTGLYSDDLVGSTNTPAHNRRGRGFRGGRGGNSR</sequence>
<gene>
    <name evidence="3" type="ORF">N8I77_007750</name>
</gene>
<organism evidence="3 4">
    <name type="scientific">Phomopsis amygdali</name>
    <name type="common">Fusicoccum amygdali</name>
    <dbReference type="NCBI Taxonomy" id="1214568"/>
    <lineage>
        <taxon>Eukaryota</taxon>
        <taxon>Fungi</taxon>
        <taxon>Dikarya</taxon>
        <taxon>Ascomycota</taxon>
        <taxon>Pezizomycotina</taxon>
        <taxon>Sordariomycetes</taxon>
        <taxon>Sordariomycetidae</taxon>
        <taxon>Diaporthales</taxon>
        <taxon>Diaporthaceae</taxon>
        <taxon>Diaporthe</taxon>
    </lineage>
</organism>
<feature type="region of interest" description="Disordered" evidence="1">
    <location>
        <begin position="280"/>
        <end position="322"/>
    </location>
</feature>
<reference evidence="3" key="1">
    <citation type="submission" date="2023-06" db="EMBL/GenBank/DDBJ databases">
        <authorList>
            <person name="Noh H."/>
        </authorList>
    </citation>
    <scope>NUCLEOTIDE SEQUENCE</scope>
    <source>
        <strain evidence="3">DUCC20226</strain>
    </source>
</reference>
<evidence type="ECO:0000256" key="1">
    <source>
        <dbReference type="SAM" id="MobiDB-lite"/>
    </source>
</evidence>
<name>A0AAD9W292_PHOAM</name>
<dbReference type="InterPro" id="IPR035979">
    <property type="entry name" value="RBD_domain_sf"/>
</dbReference>
<dbReference type="AlphaFoldDB" id="A0AAD9W292"/>
<dbReference type="CDD" id="cd00590">
    <property type="entry name" value="RRM_SF"/>
    <property type="match status" value="1"/>
</dbReference>
<dbReference type="EMBL" id="JAUJFL010000004">
    <property type="protein sequence ID" value="KAK2604854.1"/>
    <property type="molecule type" value="Genomic_DNA"/>
</dbReference>
<comment type="caution">
    <text evidence="3">The sequence shown here is derived from an EMBL/GenBank/DDBJ whole genome shotgun (WGS) entry which is preliminary data.</text>
</comment>
<dbReference type="GO" id="GO:0003723">
    <property type="term" value="F:RNA binding"/>
    <property type="evidence" value="ECO:0007669"/>
    <property type="project" value="InterPro"/>
</dbReference>
<dbReference type="Proteomes" id="UP001265746">
    <property type="component" value="Unassembled WGS sequence"/>
</dbReference>